<name>A0AAV4UEF3_CAEEX</name>
<keyword evidence="2" id="KW-1185">Reference proteome</keyword>
<sequence>MEITKENNILAWQQFGGHRLVNYGVEMFFEALFFSSPCALLGLGERSRNKIVSGIVRCTRGWLSSGIVRRRSETEDPEVSSFCRQRKRRQKQPQLIHAEGSRRDWGWREILHKRRICGKLLATNTPEKRFTNATRRNNEASSLLTFRVTFREI</sequence>
<gene>
    <name evidence="1" type="ORF">CEXT_135411</name>
</gene>
<proteinExistence type="predicted"/>
<reference evidence="1 2" key="1">
    <citation type="submission" date="2021-06" db="EMBL/GenBank/DDBJ databases">
        <title>Caerostris extrusa draft genome.</title>
        <authorList>
            <person name="Kono N."/>
            <person name="Arakawa K."/>
        </authorList>
    </citation>
    <scope>NUCLEOTIDE SEQUENCE [LARGE SCALE GENOMIC DNA]</scope>
</reference>
<comment type="caution">
    <text evidence="1">The sequence shown here is derived from an EMBL/GenBank/DDBJ whole genome shotgun (WGS) entry which is preliminary data.</text>
</comment>
<dbReference type="AlphaFoldDB" id="A0AAV4UEF3"/>
<accession>A0AAV4UEF3</accession>
<dbReference type="Proteomes" id="UP001054945">
    <property type="component" value="Unassembled WGS sequence"/>
</dbReference>
<organism evidence="1 2">
    <name type="scientific">Caerostris extrusa</name>
    <name type="common">Bark spider</name>
    <name type="synonym">Caerostris bankana</name>
    <dbReference type="NCBI Taxonomy" id="172846"/>
    <lineage>
        <taxon>Eukaryota</taxon>
        <taxon>Metazoa</taxon>
        <taxon>Ecdysozoa</taxon>
        <taxon>Arthropoda</taxon>
        <taxon>Chelicerata</taxon>
        <taxon>Arachnida</taxon>
        <taxon>Araneae</taxon>
        <taxon>Araneomorphae</taxon>
        <taxon>Entelegynae</taxon>
        <taxon>Araneoidea</taxon>
        <taxon>Araneidae</taxon>
        <taxon>Caerostris</taxon>
    </lineage>
</organism>
<evidence type="ECO:0000313" key="1">
    <source>
        <dbReference type="EMBL" id="GIY56156.1"/>
    </source>
</evidence>
<dbReference type="EMBL" id="BPLR01012734">
    <property type="protein sequence ID" value="GIY56156.1"/>
    <property type="molecule type" value="Genomic_DNA"/>
</dbReference>
<evidence type="ECO:0000313" key="2">
    <source>
        <dbReference type="Proteomes" id="UP001054945"/>
    </source>
</evidence>
<protein>
    <submittedName>
        <fullName evidence="1">Uncharacterized protein</fullName>
    </submittedName>
</protein>